<organism evidence="2 3">
    <name type="scientific">Batillaria attramentaria</name>
    <dbReference type="NCBI Taxonomy" id="370345"/>
    <lineage>
        <taxon>Eukaryota</taxon>
        <taxon>Metazoa</taxon>
        <taxon>Spiralia</taxon>
        <taxon>Lophotrochozoa</taxon>
        <taxon>Mollusca</taxon>
        <taxon>Gastropoda</taxon>
        <taxon>Caenogastropoda</taxon>
        <taxon>Sorbeoconcha</taxon>
        <taxon>Cerithioidea</taxon>
        <taxon>Batillariidae</taxon>
        <taxon>Batillaria</taxon>
    </lineage>
</organism>
<evidence type="ECO:0000313" key="3">
    <source>
        <dbReference type="Proteomes" id="UP001519460"/>
    </source>
</evidence>
<dbReference type="AlphaFoldDB" id="A0ABD0KG70"/>
<comment type="caution">
    <text evidence="2">The sequence shown here is derived from an EMBL/GenBank/DDBJ whole genome shotgun (WGS) entry which is preliminary data.</text>
</comment>
<evidence type="ECO:0000256" key="1">
    <source>
        <dbReference type="SAM" id="MobiDB-lite"/>
    </source>
</evidence>
<proteinExistence type="predicted"/>
<feature type="region of interest" description="Disordered" evidence="1">
    <location>
        <begin position="74"/>
        <end position="94"/>
    </location>
</feature>
<reference evidence="2 3" key="1">
    <citation type="journal article" date="2023" name="Sci. Data">
        <title>Genome assembly of the Korean intertidal mud-creeper Batillaria attramentaria.</title>
        <authorList>
            <person name="Patra A.K."/>
            <person name="Ho P.T."/>
            <person name="Jun S."/>
            <person name="Lee S.J."/>
            <person name="Kim Y."/>
            <person name="Won Y.J."/>
        </authorList>
    </citation>
    <scope>NUCLEOTIDE SEQUENCE [LARGE SCALE GENOMIC DNA]</scope>
    <source>
        <strain evidence="2">Wonlab-2016</strain>
    </source>
</reference>
<keyword evidence="3" id="KW-1185">Reference proteome</keyword>
<accession>A0ABD0KG70</accession>
<name>A0ABD0KG70_9CAEN</name>
<protein>
    <submittedName>
        <fullName evidence="2">Uncharacterized protein</fullName>
    </submittedName>
</protein>
<dbReference type="EMBL" id="JACVVK020000186">
    <property type="protein sequence ID" value="KAK7485961.1"/>
    <property type="molecule type" value="Genomic_DNA"/>
</dbReference>
<sequence>MEAGPSCDGSSALPLTWRRCPQNEIVILASPATNPMHTPPFSLFSPPALLSHIHRPTNAAPPEPSEMRLSQRGVPVSAASQDAISDAGGSGVETISNDKERLTAVRGSTTKTAGHLKHMASSNSCHGEETEIADASTESGRPCDGVTRLGTRRLSVYRCLKTVSSRSLFGE</sequence>
<evidence type="ECO:0000313" key="2">
    <source>
        <dbReference type="EMBL" id="KAK7485961.1"/>
    </source>
</evidence>
<gene>
    <name evidence="2" type="ORF">BaRGS_00022827</name>
</gene>
<dbReference type="Proteomes" id="UP001519460">
    <property type="component" value="Unassembled WGS sequence"/>
</dbReference>